<reference evidence="7" key="1">
    <citation type="submission" date="2022-08" db="EMBL/GenBank/DDBJ databases">
        <authorList>
            <person name="Vandamme P."/>
            <person name="Hettiarachchi A."/>
            <person name="Peeters C."/>
            <person name="Cnockaert M."/>
            <person name="Carlier A."/>
        </authorList>
    </citation>
    <scope>NUCLEOTIDE SEQUENCE</scope>
    <source>
        <strain evidence="7">LMG 31809</strain>
    </source>
</reference>
<evidence type="ECO:0000256" key="3">
    <source>
        <dbReference type="ARBA" id="ARBA00022989"/>
    </source>
</evidence>
<dbReference type="Pfam" id="PF01957">
    <property type="entry name" value="NfeD"/>
    <property type="match status" value="1"/>
</dbReference>
<evidence type="ECO:0000256" key="1">
    <source>
        <dbReference type="ARBA" id="ARBA00004141"/>
    </source>
</evidence>
<name>A0A9X3TX84_9PROT</name>
<evidence type="ECO:0000256" key="5">
    <source>
        <dbReference type="SAM" id="Phobius"/>
    </source>
</evidence>
<dbReference type="RefSeq" id="WP_274943062.1">
    <property type="nucleotide sequence ID" value="NZ_JANWOI010000002.1"/>
</dbReference>
<keyword evidence="2 5" id="KW-0812">Transmembrane</keyword>
<organism evidence="7 8">
    <name type="scientific">Govanella unica</name>
    <dbReference type="NCBI Taxonomy" id="2975056"/>
    <lineage>
        <taxon>Bacteria</taxon>
        <taxon>Pseudomonadati</taxon>
        <taxon>Pseudomonadota</taxon>
        <taxon>Alphaproteobacteria</taxon>
        <taxon>Emcibacterales</taxon>
        <taxon>Govanellaceae</taxon>
        <taxon>Govanella</taxon>
    </lineage>
</organism>
<evidence type="ECO:0000313" key="7">
    <source>
        <dbReference type="EMBL" id="MDA5193360.1"/>
    </source>
</evidence>
<reference evidence="7" key="2">
    <citation type="journal article" date="2023" name="Syst. Appl. Microbiol.">
        <title>Govania unica gen. nov., sp. nov., a rare biosphere bacterium that represents a novel family in the class Alphaproteobacteria.</title>
        <authorList>
            <person name="Vandamme P."/>
            <person name="Peeters C."/>
            <person name="Hettiarachchi A."/>
            <person name="Cnockaert M."/>
            <person name="Carlier A."/>
        </authorList>
    </citation>
    <scope>NUCLEOTIDE SEQUENCE</scope>
    <source>
        <strain evidence="7">LMG 31809</strain>
    </source>
</reference>
<comment type="subcellular location">
    <subcellularLocation>
        <location evidence="1">Membrane</location>
        <topology evidence="1">Multi-pass membrane protein</topology>
    </subcellularLocation>
</comment>
<protein>
    <submittedName>
        <fullName evidence="7">NfeD family protein</fullName>
    </submittedName>
</protein>
<dbReference type="InterPro" id="IPR052165">
    <property type="entry name" value="Membrane_assoc_protease"/>
</dbReference>
<dbReference type="AlphaFoldDB" id="A0A9X3TX84"/>
<dbReference type="PANTHER" id="PTHR33507:SF3">
    <property type="entry name" value="INNER MEMBRANE PROTEIN YBBJ"/>
    <property type="match status" value="1"/>
</dbReference>
<accession>A0A9X3TX84</accession>
<dbReference type="InterPro" id="IPR012340">
    <property type="entry name" value="NA-bd_OB-fold"/>
</dbReference>
<dbReference type="PANTHER" id="PTHR33507">
    <property type="entry name" value="INNER MEMBRANE PROTEIN YBBJ"/>
    <property type="match status" value="1"/>
</dbReference>
<evidence type="ECO:0000256" key="4">
    <source>
        <dbReference type="ARBA" id="ARBA00023136"/>
    </source>
</evidence>
<evidence type="ECO:0000259" key="6">
    <source>
        <dbReference type="Pfam" id="PF01957"/>
    </source>
</evidence>
<feature type="domain" description="NfeD-like C-terminal" evidence="6">
    <location>
        <begin position="98"/>
        <end position="152"/>
    </location>
</feature>
<gene>
    <name evidence="7" type="ORF">NYP16_05240</name>
</gene>
<keyword evidence="8" id="KW-1185">Reference proteome</keyword>
<evidence type="ECO:0000256" key="2">
    <source>
        <dbReference type="ARBA" id="ARBA00022692"/>
    </source>
</evidence>
<sequence length="155" mass="16850">MEHFASVTELLVMDHWTWAIIAVALVSIEILAPGIAFLWLGLAAGAMALLLIVIPGLSLGLQGVIYAVLAVVSVFLGRKILRRNPIATEDSLLNRRGAQYVGRVFTLENPLINGRGKIRVDDTTWVVEGPDLPAGTHVRVTAVEHVILRVERVEG</sequence>
<keyword evidence="4 5" id="KW-0472">Membrane</keyword>
<dbReference type="Proteomes" id="UP001141619">
    <property type="component" value="Unassembled WGS sequence"/>
</dbReference>
<dbReference type="Gene3D" id="2.40.50.140">
    <property type="entry name" value="Nucleic acid-binding proteins"/>
    <property type="match status" value="1"/>
</dbReference>
<feature type="transmembrane region" description="Helical" evidence="5">
    <location>
        <begin position="15"/>
        <end position="32"/>
    </location>
</feature>
<dbReference type="EMBL" id="JANWOI010000002">
    <property type="protein sequence ID" value="MDA5193360.1"/>
    <property type="molecule type" value="Genomic_DNA"/>
</dbReference>
<evidence type="ECO:0000313" key="8">
    <source>
        <dbReference type="Proteomes" id="UP001141619"/>
    </source>
</evidence>
<keyword evidence="3 5" id="KW-1133">Transmembrane helix</keyword>
<proteinExistence type="predicted"/>
<dbReference type="InterPro" id="IPR002810">
    <property type="entry name" value="NfeD-like_C"/>
</dbReference>
<comment type="caution">
    <text evidence="7">The sequence shown here is derived from an EMBL/GenBank/DDBJ whole genome shotgun (WGS) entry which is preliminary data.</text>
</comment>
<dbReference type="GO" id="GO:0005886">
    <property type="term" value="C:plasma membrane"/>
    <property type="evidence" value="ECO:0007669"/>
    <property type="project" value="TreeGrafter"/>
</dbReference>